<dbReference type="Gene3D" id="3.40.190.150">
    <property type="entry name" value="Bordetella uptake gene, domain 1"/>
    <property type="match status" value="1"/>
</dbReference>
<keyword evidence="4" id="KW-1185">Reference proteome</keyword>
<dbReference type="RefSeq" id="WP_084282132.1">
    <property type="nucleotide sequence ID" value="NZ_FWXJ01000001.1"/>
</dbReference>
<protein>
    <submittedName>
        <fullName evidence="3">Tripartite-type tricarboxylate transporter, receptor component TctC</fullName>
    </submittedName>
</protein>
<dbReference type="PANTHER" id="PTHR42928">
    <property type="entry name" value="TRICARBOXYLATE-BINDING PROTEIN"/>
    <property type="match status" value="1"/>
</dbReference>
<evidence type="ECO:0000313" key="4">
    <source>
        <dbReference type="Proteomes" id="UP000192708"/>
    </source>
</evidence>
<gene>
    <name evidence="3" type="ORF">SAMN06296008_101356</name>
</gene>
<dbReference type="InterPro" id="IPR005064">
    <property type="entry name" value="BUG"/>
</dbReference>
<dbReference type="Pfam" id="PF03401">
    <property type="entry name" value="TctC"/>
    <property type="match status" value="1"/>
</dbReference>
<dbReference type="Gene3D" id="3.40.190.10">
    <property type="entry name" value="Periplasmic binding protein-like II"/>
    <property type="match status" value="1"/>
</dbReference>
<dbReference type="PIRSF" id="PIRSF017082">
    <property type="entry name" value="YflP"/>
    <property type="match status" value="1"/>
</dbReference>
<evidence type="ECO:0000256" key="1">
    <source>
        <dbReference type="ARBA" id="ARBA00006987"/>
    </source>
</evidence>
<dbReference type="CDD" id="cd13578">
    <property type="entry name" value="PBP2_Bug27"/>
    <property type="match status" value="1"/>
</dbReference>
<name>A0A1W1Y5Q7_9BURK</name>
<reference evidence="3 4" key="1">
    <citation type="submission" date="2017-04" db="EMBL/GenBank/DDBJ databases">
        <authorList>
            <person name="Afonso C.L."/>
            <person name="Miller P.J."/>
            <person name="Scott M.A."/>
            <person name="Spackman E."/>
            <person name="Goraichik I."/>
            <person name="Dimitrov K.M."/>
            <person name="Suarez D.L."/>
            <person name="Swayne D.E."/>
        </authorList>
    </citation>
    <scope>NUCLEOTIDE SEQUENCE [LARGE SCALE GENOMIC DNA]</scope>
    <source>
        <strain evidence="3 4">VK13</strain>
    </source>
</reference>
<dbReference type="InterPro" id="IPR042100">
    <property type="entry name" value="Bug_dom1"/>
</dbReference>
<dbReference type="AlphaFoldDB" id="A0A1W1Y5Q7"/>
<dbReference type="SUPFAM" id="SSF53850">
    <property type="entry name" value="Periplasmic binding protein-like II"/>
    <property type="match status" value="1"/>
</dbReference>
<sequence>MLKKLFVAILGLTCSLLNTQSFAQEWPTKKTVRLIAVFPPGGSVDAVARVIAPALQEQLKQNVIVENIGGASGVIGTSAVSIAEPDGYTFGVVFDTHGVNQALKDKLPYDTKKDLTHVTLIGTSPMLIAASKASGITSIKQLIDDSKAGKPTSYGSIGTGSLGHLAMASLALKSKFEWTHVPYRGGGPMMADALAGHIPLAVGSLYLIKPHVDSNRVVPLAVTSPKRTPELPNVPTIAESGFPGFDAPAWWGIIAPVKTPKEIVQKMNVAMIAVLKRPDIAKKLDDQGIDIVAGGPEIFNPFLDKQMNTWGKFIIENKIKESN</sequence>
<dbReference type="STRING" id="1938817.SAMN06296008_101356"/>
<keyword evidence="3" id="KW-0675">Receptor</keyword>
<dbReference type="EMBL" id="FWXJ01000001">
    <property type="protein sequence ID" value="SMC31058.1"/>
    <property type="molecule type" value="Genomic_DNA"/>
</dbReference>
<dbReference type="OrthoDB" id="8678477at2"/>
<feature type="signal peptide" evidence="2">
    <location>
        <begin position="1"/>
        <end position="23"/>
    </location>
</feature>
<dbReference type="PANTHER" id="PTHR42928:SF5">
    <property type="entry name" value="BLR1237 PROTEIN"/>
    <property type="match status" value="1"/>
</dbReference>
<evidence type="ECO:0000313" key="3">
    <source>
        <dbReference type="EMBL" id="SMC31058.1"/>
    </source>
</evidence>
<keyword evidence="2" id="KW-0732">Signal</keyword>
<comment type="similarity">
    <text evidence="1">Belongs to the UPF0065 (bug) family.</text>
</comment>
<evidence type="ECO:0000256" key="2">
    <source>
        <dbReference type="SAM" id="SignalP"/>
    </source>
</evidence>
<proteinExistence type="inferred from homology"/>
<dbReference type="Proteomes" id="UP000192708">
    <property type="component" value="Unassembled WGS sequence"/>
</dbReference>
<feature type="chain" id="PRO_5012212999" evidence="2">
    <location>
        <begin position="24"/>
        <end position="323"/>
    </location>
</feature>
<accession>A0A1W1Y5Q7</accession>
<organism evidence="3 4">
    <name type="scientific">Polynucleobacter kasalickyi</name>
    <dbReference type="NCBI Taxonomy" id="1938817"/>
    <lineage>
        <taxon>Bacteria</taxon>
        <taxon>Pseudomonadati</taxon>
        <taxon>Pseudomonadota</taxon>
        <taxon>Betaproteobacteria</taxon>
        <taxon>Burkholderiales</taxon>
        <taxon>Burkholderiaceae</taxon>
        <taxon>Polynucleobacter</taxon>
    </lineage>
</organism>